<evidence type="ECO:0000259" key="2">
    <source>
        <dbReference type="PROSITE" id="PS00036"/>
    </source>
</evidence>
<feature type="region of interest" description="Disordered" evidence="1">
    <location>
        <begin position="183"/>
        <end position="221"/>
    </location>
</feature>
<dbReference type="AlphaFoldDB" id="A0A9W6BRE4"/>
<keyword evidence="4" id="KW-1185">Reference proteome</keyword>
<feature type="region of interest" description="Disordered" evidence="1">
    <location>
        <begin position="507"/>
        <end position="636"/>
    </location>
</feature>
<feature type="compositionally biased region" description="Acidic residues" evidence="1">
    <location>
        <begin position="684"/>
        <end position="695"/>
    </location>
</feature>
<dbReference type="EMBL" id="BRXU01000015">
    <property type="protein sequence ID" value="GLC56151.1"/>
    <property type="molecule type" value="Genomic_DNA"/>
</dbReference>
<feature type="compositionally biased region" description="Basic residues" evidence="1">
    <location>
        <begin position="342"/>
        <end position="352"/>
    </location>
</feature>
<dbReference type="InterPro" id="IPR004827">
    <property type="entry name" value="bZIP"/>
</dbReference>
<evidence type="ECO:0000256" key="1">
    <source>
        <dbReference type="SAM" id="MobiDB-lite"/>
    </source>
</evidence>
<feature type="region of interest" description="Disordered" evidence="1">
    <location>
        <begin position="102"/>
        <end position="122"/>
    </location>
</feature>
<dbReference type="SUPFAM" id="SSF57959">
    <property type="entry name" value="Leucine zipper domain"/>
    <property type="match status" value="1"/>
</dbReference>
<proteinExistence type="predicted"/>
<evidence type="ECO:0000313" key="4">
    <source>
        <dbReference type="Proteomes" id="UP001165080"/>
    </source>
</evidence>
<feature type="region of interest" description="Disordered" evidence="1">
    <location>
        <begin position="667"/>
        <end position="695"/>
    </location>
</feature>
<reference evidence="3 4" key="1">
    <citation type="journal article" date="2023" name="Commun. Biol.">
        <title>Reorganization of the ancestral sex-determining regions during the evolution of trioecy in Pleodorina starrii.</title>
        <authorList>
            <person name="Takahashi K."/>
            <person name="Suzuki S."/>
            <person name="Kawai-Toyooka H."/>
            <person name="Yamamoto K."/>
            <person name="Hamaji T."/>
            <person name="Ootsuki R."/>
            <person name="Yamaguchi H."/>
            <person name="Kawachi M."/>
            <person name="Higashiyama T."/>
            <person name="Nozaki H."/>
        </authorList>
    </citation>
    <scope>NUCLEOTIDE SEQUENCE [LARGE SCALE GENOMIC DNA]</scope>
    <source>
        <strain evidence="3 4">NIES-4479</strain>
    </source>
</reference>
<feature type="region of interest" description="Disordered" evidence="1">
    <location>
        <begin position="327"/>
        <end position="400"/>
    </location>
</feature>
<feature type="region of interest" description="Disordered" evidence="1">
    <location>
        <begin position="447"/>
        <end position="474"/>
    </location>
</feature>
<protein>
    <recommendedName>
        <fullName evidence="2">BZIP domain-containing protein</fullName>
    </recommendedName>
</protein>
<dbReference type="SUPFAM" id="SSF101447">
    <property type="entry name" value="Formin homology 2 domain (FH2 domain)"/>
    <property type="match status" value="1"/>
</dbReference>
<evidence type="ECO:0000313" key="3">
    <source>
        <dbReference type="EMBL" id="GLC56151.1"/>
    </source>
</evidence>
<name>A0A9W6BRE4_9CHLO</name>
<feature type="compositionally biased region" description="Basic and acidic residues" evidence="1">
    <location>
        <begin position="575"/>
        <end position="584"/>
    </location>
</feature>
<dbReference type="PROSITE" id="PS00036">
    <property type="entry name" value="BZIP_BASIC"/>
    <property type="match status" value="1"/>
</dbReference>
<dbReference type="InterPro" id="IPR046347">
    <property type="entry name" value="bZIP_sf"/>
</dbReference>
<organism evidence="3 4">
    <name type="scientific">Pleodorina starrii</name>
    <dbReference type="NCBI Taxonomy" id="330485"/>
    <lineage>
        <taxon>Eukaryota</taxon>
        <taxon>Viridiplantae</taxon>
        <taxon>Chlorophyta</taxon>
        <taxon>core chlorophytes</taxon>
        <taxon>Chlorophyceae</taxon>
        <taxon>CS clade</taxon>
        <taxon>Chlamydomonadales</taxon>
        <taxon>Volvocaceae</taxon>
        <taxon>Pleodorina</taxon>
    </lineage>
</organism>
<dbReference type="CDD" id="cd14688">
    <property type="entry name" value="bZIP_YAP"/>
    <property type="match status" value="1"/>
</dbReference>
<comment type="caution">
    <text evidence="3">The sequence shown here is derived from an EMBL/GenBank/DDBJ whole genome shotgun (WGS) entry which is preliminary data.</text>
</comment>
<dbReference type="Proteomes" id="UP001165080">
    <property type="component" value="Unassembled WGS sequence"/>
</dbReference>
<feature type="domain" description="BZIP" evidence="2">
    <location>
        <begin position="625"/>
        <end position="638"/>
    </location>
</feature>
<feature type="compositionally biased region" description="Basic and acidic residues" evidence="1">
    <location>
        <begin position="619"/>
        <end position="629"/>
    </location>
</feature>
<accession>A0A9W6BRE4</accession>
<feature type="compositionally biased region" description="Pro residues" evidence="1">
    <location>
        <begin position="381"/>
        <end position="398"/>
    </location>
</feature>
<feature type="compositionally biased region" description="Basic residues" evidence="1">
    <location>
        <begin position="604"/>
        <end position="615"/>
    </location>
</feature>
<dbReference type="GO" id="GO:0003700">
    <property type="term" value="F:DNA-binding transcription factor activity"/>
    <property type="evidence" value="ECO:0007669"/>
    <property type="project" value="InterPro"/>
</dbReference>
<feature type="compositionally biased region" description="Acidic residues" evidence="1">
    <location>
        <begin position="561"/>
        <end position="574"/>
    </location>
</feature>
<sequence>MNADYGETFCLSDFTTCEPLASCMSSPSAQGPPPHTLDLGDAPNRMFPISSHAVHLRSAAVGAPMAFLLGVTRPFQANSNSSQGHAVTAGIASGSHDFSSTLHAHHAPYTSGPQGLAPSRPPFTMTTAHLHLPVQRISESSSAASGSDSPFAYQVLNGSTLVPPGDEHTDALLRSLMSLPTKPPVLPPGGAPGTSTVAGSRGPPIAPLFRDDDGGSNAPRPYTAAAAAAAPPHVALNLARPAAAASSLSAAAASLPDAHLAALLLDPRDLRLLQSGGGLPRAALNSEFSLGLLPTDPLLSARDAAILEEAAFGPRQRATALVPPLPAGLQLHTADPPLPVRHNQHQQQHQHQHQQQLAPLAAVGRPGAVQRAPRSWERGENPPPAPPPPPPPPPPPVSPLSLLEVQLKGEVGDEPMSEARAAGRLADPATPATAAAAVAMAGVQHAAASMEAERDERALPQPANQGGDTHGSARLRRRINGAGRAAEVECGPASSVGLLAYKEACNSSAGVEGGAAGSEGARTRSAPAGSLARLSSGDALMQSAERAEAAPAYVRSGSVGLEEEEEEEEGDEDERPVTRDHDTSDESDGDGGGDDGSARMQLVSRKRTASQRRRGSAAAKKELSRERNRTAQRRFRERQKDLIKALQDQVERQENLILELQNRLAVFEDRPPLAPAEQSKSGGEGDDNGGGDDKI</sequence>
<gene>
    <name evidence="3" type="primary">PLEST001845</name>
    <name evidence="3" type="ORF">PLESTB_001074100</name>
</gene>